<evidence type="ECO:0000313" key="3">
    <source>
        <dbReference type="Proteomes" id="UP001284601"/>
    </source>
</evidence>
<accession>A0ABU4HUI1</accession>
<proteinExistence type="predicted"/>
<name>A0ABU4HUI1_9ACTN</name>
<evidence type="ECO:0000256" key="1">
    <source>
        <dbReference type="SAM" id="MobiDB-lite"/>
    </source>
</evidence>
<dbReference type="RefSeq" id="WP_318599409.1">
    <property type="nucleotide sequence ID" value="NZ_JAWSTH010000071.1"/>
</dbReference>
<comment type="caution">
    <text evidence="2">The sequence shown here is derived from an EMBL/GenBank/DDBJ whole genome shotgun (WGS) entry which is preliminary data.</text>
</comment>
<evidence type="ECO:0000313" key="2">
    <source>
        <dbReference type="EMBL" id="MDW5596973.1"/>
    </source>
</evidence>
<reference evidence="3" key="1">
    <citation type="submission" date="2023-07" db="EMBL/GenBank/DDBJ databases">
        <title>Conexibacter stalactiti sp. nov., isolated from stalactites in a lava cave and emended description of the genus Conexibacter.</title>
        <authorList>
            <person name="Lee S.D."/>
        </authorList>
    </citation>
    <scope>NUCLEOTIDE SEQUENCE [LARGE SCALE GENOMIC DNA]</scope>
    <source>
        <strain evidence="3">KCTC 39840</strain>
    </source>
</reference>
<protein>
    <submittedName>
        <fullName evidence="2">Uncharacterized protein</fullName>
    </submittedName>
</protein>
<keyword evidence="3" id="KW-1185">Reference proteome</keyword>
<dbReference type="EMBL" id="JAWSTH010000071">
    <property type="protein sequence ID" value="MDW5596973.1"/>
    <property type="molecule type" value="Genomic_DNA"/>
</dbReference>
<sequence length="483" mass="51952">MSRLRRLLDGALSLAESAAARLDASDLDKLTPAERERYEQWEARAAAVAAGAREDELEDPRLVGAVLLGPAGEAMRGISKPPRVPEPIEDPAAWEQRMLEERAVRDAARAQYLAPERRPVRISRVATGDGRGRLRELSDHLAATGLAGRPDLVYGISRVPDAISPARIGGAGIAEWDLVHAATAPLPPAAAPALCSLDPSERLVVRAPGERAPLDEDLALDLLARAGSGPERTLGIVRDLAIDRRDGDDGDGEPRIVMRVSGLHVLVGAGGAASSGAAPDLLAAAGPPPWWLPEGPPEGVVVELLQWDAIAAAIQPVRQRRPPLPSPFPYLPLTPRELLRAYLEIVGVDPADAYAAQVTHDRPFDLMGRTSTKRGVRRTGGGPDLPCADGKARKRMAGGHHVVIAYRDRPAYADGRDRFDSYAERELKARLRSGLGLRRPVPKQQHRLLRTAEKIADVIEVVTGDGGTEDGFTPPRYCWPPGR</sequence>
<dbReference type="Proteomes" id="UP001284601">
    <property type="component" value="Unassembled WGS sequence"/>
</dbReference>
<organism evidence="2 3">
    <name type="scientific">Conexibacter stalactiti</name>
    <dbReference type="NCBI Taxonomy" id="1940611"/>
    <lineage>
        <taxon>Bacteria</taxon>
        <taxon>Bacillati</taxon>
        <taxon>Actinomycetota</taxon>
        <taxon>Thermoleophilia</taxon>
        <taxon>Solirubrobacterales</taxon>
        <taxon>Conexibacteraceae</taxon>
        <taxon>Conexibacter</taxon>
    </lineage>
</organism>
<gene>
    <name evidence="2" type="ORF">R7226_21680</name>
</gene>
<feature type="region of interest" description="Disordered" evidence="1">
    <location>
        <begin position="365"/>
        <end position="388"/>
    </location>
</feature>